<dbReference type="STRING" id="1237085.Ngar_c17510"/>
<feature type="domain" description="Nucleotidyl transferase" evidence="1">
    <location>
        <begin position="72"/>
        <end position="291"/>
    </location>
</feature>
<dbReference type="InterPro" id="IPR005835">
    <property type="entry name" value="NTP_transferase_dom"/>
</dbReference>
<dbReference type="FunCoup" id="K0IN35">
    <property type="interactions" value="2"/>
</dbReference>
<keyword evidence="3" id="KW-1185">Reference proteome</keyword>
<organism evidence="2 3">
    <name type="scientific">Nitrososphaera gargensis (strain Ga9.2)</name>
    <dbReference type="NCBI Taxonomy" id="1237085"/>
    <lineage>
        <taxon>Archaea</taxon>
        <taxon>Nitrososphaerota</taxon>
        <taxon>Nitrososphaeria</taxon>
        <taxon>Nitrososphaerales</taxon>
        <taxon>Nitrososphaeraceae</taxon>
        <taxon>Nitrososphaera</taxon>
    </lineage>
</organism>
<dbReference type="BioCyc" id="CNIT1237085:G1324-1749-MONOMER"/>
<gene>
    <name evidence="2" type="ordered locus">Ngar_c17510</name>
</gene>
<reference evidence="2 3" key="1">
    <citation type="journal article" date="2012" name="Environ. Microbiol.">
        <title>The genome of the ammonia-oxidizing Candidatus Nitrososphaera gargensis: insights into metabolic versatility and environmental adaptations.</title>
        <authorList>
            <person name="Spang A."/>
            <person name="Poehlein A."/>
            <person name="Offre P."/>
            <person name="Zumbragel S."/>
            <person name="Haider S."/>
            <person name="Rychlik N."/>
            <person name="Nowka B."/>
            <person name="Schmeisser C."/>
            <person name="Lebedeva E.V."/>
            <person name="Rattei T."/>
            <person name="Bohm C."/>
            <person name="Schmid M."/>
            <person name="Galushko A."/>
            <person name="Hatzenpichler R."/>
            <person name="Weinmaier T."/>
            <person name="Daniel R."/>
            <person name="Schleper C."/>
            <person name="Spieck E."/>
            <person name="Streit W."/>
            <person name="Wagner M."/>
        </authorList>
    </citation>
    <scope>NUCLEOTIDE SEQUENCE [LARGE SCALE GENOMIC DNA]</scope>
    <source>
        <strain evidence="3">Ga9.2</strain>
    </source>
</reference>
<dbReference type="InterPro" id="IPR050486">
    <property type="entry name" value="Mannose-1P_guanyltransferase"/>
</dbReference>
<dbReference type="Gene3D" id="3.90.550.10">
    <property type="entry name" value="Spore Coat Polysaccharide Biosynthesis Protein SpsA, Chain A"/>
    <property type="match status" value="1"/>
</dbReference>
<dbReference type="PANTHER" id="PTHR22572">
    <property type="entry name" value="SUGAR-1-PHOSPHATE GUANYL TRANSFERASE"/>
    <property type="match status" value="1"/>
</dbReference>
<dbReference type="CDD" id="cd04181">
    <property type="entry name" value="NTP_transferase"/>
    <property type="match status" value="1"/>
</dbReference>
<dbReference type="AlphaFoldDB" id="K0IN35"/>
<sequence length="297" mass="33778">MLQKAKSRLKNEMQPVWHRHWQGLPMRPHRGQGYVQGMLPRDPLAPHKQRTEENAVMITFYTNRTTLGYIMKAVILAGGFGKRLKPLTDQRPKPMIEVLNVPIIEWQVRWLRKFGIKDCVLCVGYMRGQIFDHIGDGSKFGAKIKYSVEEEPLGTGGALKNAQDLLSDQESFLMLNGDVLTELDPNRLNLAGSHTIALVPLRSPFGVVELDSDSKVLGFVEKPEILDRWINAGVYHFTREVFRYLPENGNIEVTALPALAKEGKLKAVKYQNVFWRSIDSHKDIEEAAKEMQAVRMS</sequence>
<accession>K0IN35</accession>
<dbReference type="Pfam" id="PF00483">
    <property type="entry name" value="NTP_transferase"/>
    <property type="match status" value="1"/>
</dbReference>
<dbReference type="KEGG" id="nga:Ngar_c17510"/>
<dbReference type="SUPFAM" id="SSF53448">
    <property type="entry name" value="Nucleotide-diphospho-sugar transferases"/>
    <property type="match status" value="1"/>
</dbReference>
<evidence type="ECO:0000313" key="3">
    <source>
        <dbReference type="Proteomes" id="UP000008037"/>
    </source>
</evidence>
<dbReference type="EMBL" id="CP002408">
    <property type="protein sequence ID" value="AFU58684.1"/>
    <property type="molecule type" value="Genomic_DNA"/>
</dbReference>
<evidence type="ECO:0000259" key="1">
    <source>
        <dbReference type="Pfam" id="PF00483"/>
    </source>
</evidence>
<dbReference type="GO" id="GO:0016740">
    <property type="term" value="F:transferase activity"/>
    <property type="evidence" value="ECO:0007669"/>
    <property type="project" value="UniProtKB-KW"/>
</dbReference>
<evidence type="ECO:0000313" key="2">
    <source>
        <dbReference type="EMBL" id="AFU58684.1"/>
    </source>
</evidence>
<protein>
    <submittedName>
        <fullName evidence="2">Putative nucleotidyl transferase</fullName>
    </submittedName>
</protein>
<dbReference type="InterPro" id="IPR029044">
    <property type="entry name" value="Nucleotide-diphossugar_trans"/>
</dbReference>
<keyword evidence="2" id="KW-0808">Transferase</keyword>
<dbReference type="HOGENOM" id="CLU_029499_2_2_2"/>
<name>K0IN35_NITGG</name>
<dbReference type="Proteomes" id="UP000008037">
    <property type="component" value="Chromosome"/>
</dbReference>
<proteinExistence type="predicted"/>
<dbReference type="InParanoid" id="K0IN35"/>